<feature type="compositionally biased region" description="Basic and acidic residues" evidence="1">
    <location>
        <begin position="60"/>
        <end position="79"/>
    </location>
</feature>
<feature type="region of interest" description="Disordered" evidence="1">
    <location>
        <begin position="260"/>
        <end position="327"/>
    </location>
</feature>
<gene>
    <name evidence="2" type="ORF">DRW41_18970</name>
</gene>
<reference evidence="2 3" key="1">
    <citation type="submission" date="2018-07" db="EMBL/GenBank/DDBJ databases">
        <title>Bacillus sp. YLB-04 draft genome sequence.</title>
        <authorList>
            <person name="Yu L."/>
            <person name="Tang X."/>
        </authorList>
    </citation>
    <scope>NUCLEOTIDE SEQUENCE [LARGE SCALE GENOMIC DNA]</scope>
    <source>
        <strain evidence="2 3">YLB-04</strain>
    </source>
</reference>
<protein>
    <submittedName>
        <fullName evidence="2">Spore coat protein</fullName>
    </submittedName>
</protein>
<dbReference type="Proteomes" id="UP000257144">
    <property type="component" value="Unassembled WGS sequence"/>
</dbReference>
<proteinExistence type="predicted"/>
<dbReference type="EMBL" id="QNQT01000011">
    <property type="protein sequence ID" value="RDU35364.1"/>
    <property type="molecule type" value="Genomic_DNA"/>
</dbReference>
<organism evidence="2 3">
    <name type="scientific">Neobacillus piezotolerans</name>
    <dbReference type="NCBI Taxonomy" id="2259171"/>
    <lineage>
        <taxon>Bacteria</taxon>
        <taxon>Bacillati</taxon>
        <taxon>Bacillota</taxon>
        <taxon>Bacilli</taxon>
        <taxon>Bacillales</taxon>
        <taxon>Bacillaceae</taxon>
        <taxon>Neobacillus</taxon>
    </lineage>
</organism>
<accession>A0A3D8GLM2</accession>
<sequence length="344" mass="39398">MEGKKRKRSSTSSPLDSYHSFLKSLVGQEVQVYKGGPESKKGKLMDVQSDYICLLAQENEQNKEKNKEKEQNKDKDKNQHKPRIVYYRTEHLQSIGENTKSNSMPRFHEEEPEICEFQSAGSFNELMQHFIRKHAQMNLGGPESKSGMVLAVSGSYIALLTEDDGVVYYNIHHIKSISESTQKQNEENDEQEVLIPDFIEADDFHDLFGKMSHKWVSINRGGPQAIEGVLVQGVGGHYTIVNNDEVLRINPFHIKNISCGPKGSFKKTKQSHQKSSKEENEENEEFESSDETRSFQSKQRNHKSSDRKTSRKTSGRTSSSSSSSCMDFRHEKVIKTIDYIWKPR</sequence>
<comment type="caution">
    <text evidence="2">The sequence shown here is derived from an EMBL/GenBank/DDBJ whole genome shotgun (WGS) entry which is preliminary data.</text>
</comment>
<feature type="compositionally biased region" description="Acidic residues" evidence="1">
    <location>
        <begin position="279"/>
        <end position="289"/>
    </location>
</feature>
<keyword evidence="2" id="KW-0167">Capsid protein</keyword>
<feature type="region of interest" description="Disordered" evidence="1">
    <location>
        <begin position="58"/>
        <end position="82"/>
    </location>
</feature>
<feature type="compositionally biased region" description="Basic residues" evidence="1">
    <location>
        <begin position="264"/>
        <end position="274"/>
    </location>
</feature>
<dbReference type="OrthoDB" id="2452727at2"/>
<dbReference type="RefSeq" id="WP_115453602.1">
    <property type="nucleotide sequence ID" value="NZ_QNQT01000011.1"/>
</dbReference>
<feature type="compositionally biased region" description="Low complexity" evidence="1">
    <location>
        <begin position="315"/>
        <end position="324"/>
    </location>
</feature>
<keyword evidence="3" id="KW-1185">Reference proteome</keyword>
<name>A0A3D8GLM2_9BACI</name>
<keyword evidence="2" id="KW-0946">Virion</keyword>
<evidence type="ECO:0000313" key="2">
    <source>
        <dbReference type="EMBL" id="RDU35364.1"/>
    </source>
</evidence>
<evidence type="ECO:0000313" key="3">
    <source>
        <dbReference type="Proteomes" id="UP000257144"/>
    </source>
</evidence>
<evidence type="ECO:0000256" key="1">
    <source>
        <dbReference type="SAM" id="MobiDB-lite"/>
    </source>
</evidence>
<dbReference type="AlphaFoldDB" id="A0A3D8GLM2"/>